<comment type="caution">
    <text evidence="8">The sequence shown here is derived from an EMBL/GenBank/DDBJ whole genome shotgun (WGS) entry which is preliminary data.</text>
</comment>
<dbReference type="CDD" id="cd07153">
    <property type="entry name" value="Fur_like"/>
    <property type="match status" value="1"/>
</dbReference>
<dbReference type="Gene3D" id="1.10.10.10">
    <property type="entry name" value="Winged helix-like DNA-binding domain superfamily/Winged helix DNA-binding domain"/>
    <property type="match status" value="1"/>
</dbReference>
<proteinExistence type="inferred from homology"/>
<comment type="similarity">
    <text evidence="1">Belongs to the Fur family.</text>
</comment>
<dbReference type="GO" id="GO:1900376">
    <property type="term" value="P:regulation of secondary metabolite biosynthetic process"/>
    <property type="evidence" value="ECO:0007669"/>
    <property type="project" value="TreeGrafter"/>
</dbReference>
<dbReference type="InterPro" id="IPR036388">
    <property type="entry name" value="WH-like_DNA-bd_sf"/>
</dbReference>
<dbReference type="AlphaFoldDB" id="D0WG91"/>
<dbReference type="SUPFAM" id="SSF46785">
    <property type="entry name" value="Winged helix' DNA-binding domain"/>
    <property type="match status" value="1"/>
</dbReference>
<dbReference type="HOGENOM" id="CLU_096072_4_2_11"/>
<accession>D0WG91</accession>
<dbReference type="EMBL" id="ACUX02000006">
    <property type="protein sequence ID" value="EEZ61504.1"/>
    <property type="molecule type" value="Genomic_DNA"/>
</dbReference>
<keyword evidence="2" id="KW-0678">Repressor</keyword>
<dbReference type="Proteomes" id="UP000006001">
    <property type="component" value="Unassembled WGS sequence"/>
</dbReference>
<evidence type="ECO:0000256" key="7">
    <source>
        <dbReference type="PIRSR" id="PIRSR602481-1"/>
    </source>
</evidence>
<evidence type="ECO:0000313" key="8">
    <source>
        <dbReference type="EMBL" id="EEZ61504.1"/>
    </source>
</evidence>
<evidence type="ECO:0000313" key="9">
    <source>
        <dbReference type="Proteomes" id="UP000006001"/>
    </source>
</evidence>
<gene>
    <name evidence="8" type="primary">perR</name>
    <name evidence="8" type="ORF">HMPREF0762_00842</name>
</gene>
<feature type="binding site" evidence="7">
    <location>
        <position position="65"/>
    </location>
    <ligand>
        <name>Zn(2+)</name>
        <dbReference type="ChEBI" id="CHEBI:29105"/>
    </ligand>
</feature>
<keyword evidence="6" id="KW-0804">Transcription</keyword>
<feature type="binding site" evidence="7">
    <location>
        <position position="68"/>
    </location>
    <ligand>
        <name>Zn(2+)</name>
        <dbReference type="ChEBI" id="CHEBI:29105"/>
    </ligand>
</feature>
<feature type="binding site" evidence="7">
    <location>
        <position position="108"/>
    </location>
    <ligand>
        <name>Zn(2+)</name>
        <dbReference type="ChEBI" id="CHEBI:29105"/>
    </ligand>
</feature>
<dbReference type="GO" id="GO:0000976">
    <property type="term" value="F:transcription cis-regulatory region binding"/>
    <property type="evidence" value="ECO:0007669"/>
    <property type="project" value="TreeGrafter"/>
</dbReference>
<evidence type="ECO:0000256" key="2">
    <source>
        <dbReference type="ARBA" id="ARBA00022491"/>
    </source>
</evidence>
<protein>
    <submittedName>
        <fullName evidence="8">Peroxide operon regulator</fullName>
    </submittedName>
</protein>
<dbReference type="InterPro" id="IPR002481">
    <property type="entry name" value="FUR"/>
</dbReference>
<organism evidence="8 9">
    <name type="scientific">Slackia exigua (strain ATCC 700122 / DSM 15923 / CIP 105133 / JCM 11022 / KCTC 5966 / S-7)</name>
    <dbReference type="NCBI Taxonomy" id="649764"/>
    <lineage>
        <taxon>Bacteria</taxon>
        <taxon>Bacillati</taxon>
        <taxon>Actinomycetota</taxon>
        <taxon>Coriobacteriia</taxon>
        <taxon>Eggerthellales</taxon>
        <taxon>Eggerthellaceae</taxon>
        <taxon>Slackia</taxon>
    </lineage>
</organism>
<dbReference type="InterPro" id="IPR043135">
    <property type="entry name" value="Fur_C"/>
</dbReference>
<evidence type="ECO:0000256" key="4">
    <source>
        <dbReference type="ARBA" id="ARBA00023015"/>
    </source>
</evidence>
<dbReference type="PANTHER" id="PTHR33202:SF7">
    <property type="entry name" value="FERRIC UPTAKE REGULATION PROTEIN"/>
    <property type="match status" value="1"/>
</dbReference>
<feature type="binding site" evidence="7">
    <location>
        <position position="105"/>
    </location>
    <ligand>
        <name>Zn(2+)</name>
        <dbReference type="ChEBI" id="CHEBI:29105"/>
    </ligand>
</feature>
<keyword evidence="7" id="KW-0479">Metal-binding</keyword>
<keyword evidence="5" id="KW-0238">DNA-binding</keyword>
<comment type="cofactor">
    <cofactor evidence="7">
        <name>Zn(2+)</name>
        <dbReference type="ChEBI" id="CHEBI:29105"/>
    </cofactor>
    <text evidence="7">Binds 1 zinc ion per subunit.</text>
</comment>
<dbReference type="Pfam" id="PF01475">
    <property type="entry name" value="FUR"/>
    <property type="match status" value="1"/>
</dbReference>
<keyword evidence="4" id="KW-0805">Transcription regulation</keyword>
<keyword evidence="9" id="KW-1185">Reference proteome</keyword>
<name>D0WG91_SLAES</name>
<keyword evidence="3 7" id="KW-0862">Zinc</keyword>
<dbReference type="GO" id="GO:0008270">
    <property type="term" value="F:zinc ion binding"/>
    <property type="evidence" value="ECO:0007669"/>
    <property type="project" value="TreeGrafter"/>
</dbReference>
<evidence type="ECO:0000256" key="1">
    <source>
        <dbReference type="ARBA" id="ARBA00007957"/>
    </source>
</evidence>
<dbReference type="GO" id="GO:0045892">
    <property type="term" value="P:negative regulation of DNA-templated transcription"/>
    <property type="evidence" value="ECO:0007669"/>
    <property type="project" value="TreeGrafter"/>
</dbReference>
<sequence length="114" mass="12596">MDRSDHPTAQDVYREVLETFPRISVGTVYRNLMQLADAGEIRLVDVGDGTSRFDCNADDHQHFKCTECGRIFDVSSIEPQALEDALGASVPGMPSSFALTVYGVCDECFKESKD</sequence>
<dbReference type="GO" id="GO:0003700">
    <property type="term" value="F:DNA-binding transcription factor activity"/>
    <property type="evidence" value="ECO:0007669"/>
    <property type="project" value="InterPro"/>
</dbReference>
<dbReference type="InterPro" id="IPR036390">
    <property type="entry name" value="WH_DNA-bd_sf"/>
</dbReference>
<evidence type="ECO:0000256" key="3">
    <source>
        <dbReference type="ARBA" id="ARBA00022833"/>
    </source>
</evidence>
<reference evidence="8" key="1">
    <citation type="submission" date="2009-10" db="EMBL/GenBank/DDBJ databases">
        <authorList>
            <person name="Weinstock G."/>
            <person name="Sodergren E."/>
            <person name="Clifton S."/>
            <person name="Fulton L."/>
            <person name="Fulton B."/>
            <person name="Courtney L."/>
            <person name="Fronick C."/>
            <person name="Harrison M."/>
            <person name="Strong C."/>
            <person name="Farmer C."/>
            <person name="Delahaunty K."/>
            <person name="Markovic C."/>
            <person name="Hall O."/>
            <person name="Minx P."/>
            <person name="Tomlinson C."/>
            <person name="Mitreva M."/>
            <person name="Nelson J."/>
            <person name="Hou S."/>
            <person name="Wollam A."/>
            <person name="Pepin K.H."/>
            <person name="Johnson M."/>
            <person name="Bhonagiri V."/>
            <person name="Nash W.E."/>
            <person name="Warren W."/>
            <person name="Chinwalla A."/>
            <person name="Mardis E.R."/>
            <person name="Wilson R.K."/>
        </authorList>
    </citation>
    <scope>NUCLEOTIDE SEQUENCE [LARGE SCALE GENOMIC DNA]</scope>
    <source>
        <strain evidence="8">ATCC 700122</strain>
    </source>
</reference>
<dbReference type="STRING" id="649764.HMPREF0762_00842"/>
<evidence type="ECO:0000256" key="5">
    <source>
        <dbReference type="ARBA" id="ARBA00023125"/>
    </source>
</evidence>
<dbReference type="Gene3D" id="3.30.1490.190">
    <property type="match status" value="1"/>
</dbReference>
<evidence type="ECO:0000256" key="6">
    <source>
        <dbReference type="ARBA" id="ARBA00023163"/>
    </source>
</evidence>
<dbReference type="eggNOG" id="COG0735">
    <property type="taxonomic scope" value="Bacteria"/>
</dbReference>
<dbReference type="PANTHER" id="PTHR33202">
    <property type="entry name" value="ZINC UPTAKE REGULATION PROTEIN"/>
    <property type="match status" value="1"/>
</dbReference>